<keyword evidence="2" id="KW-1185">Reference proteome</keyword>
<sequence>MLAEDRAWKAVVSFCETVLVKKEAAERDRERANPARRRQRPTGLLDELRSTRKLILKVPGHILLFFFNGSFTVQAIKIWNALPLDIREAQSIGTFKKLVKDHFLSLSAEHL</sequence>
<reference evidence="1" key="1">
    <citation type="submission" date="2022-03" db="EMBL/GenBank/DDBJ databases">
        <authorList>
            <person name="Lindestad O."/>
        </authorList>
    </citation>
    <scope>NUCLEOTIDE SEQUENCE</scope>
</reference>
<dbReference type="Proteomes" id="UP000838756">
    <property type="component" value="Unassembled WGS sequence"/>
</dbReference>
<protein>
    <submittedName>
        <fullName evidence="1">Jg15666 protein</fullName>
    </submittedName>
</protein>
<evidence type="ECO:0000313" key="1">
    <source>
        <dbReference type="EMBL" id="CAH2241469.1"/>
    </source>
</evidence>
<gene>
    <name evidence="1" type="primary">jg15666</name>
    <name evidence="1" type="ORF">PAEG_LOCUS17906</name>
</gene>
<dbReference type="OrthoDB" id="5953030at2759"/>
<dbReference type="EMBL" id="CAKXAJ010025576">
    <property type="protein sequence ID" value="CAH2241469.1"/>
    <property type="molecule type" value="Genomic_DNA"/>
</dbReference>
<name>A0A8S4RVL9_9NEOP</name>
<dbReference type="AlphaFoldDB" id="A0A8S4RVL9"/>
<accession>A0A8S4RVL9</accession>
<organism evidence="1 2">
    <name type="scientific">Pararge aegeria aegeria</name>
    <dbReference type="NCBI Taxonomy" id="348720"/>
    <lineage>
        <taxon>Eukaryota</taxon>
        <taxon>Metazoa</taxon>
        <taxon>Ecdysozoa</taxon>
        <taxon>Arthropoda</taxon>
        <taxon>Hexapoda</taxon>
        <taxon>Insecta</taxon>
        <taxon>Pterygota</taxon>
        <taxon>Neoptera</taxon>
        <taxon>Endopterygota</taxon>
        <taxon>Lepidoptera</taxon>
        <taxon>Glossata</taxon>
        <taxon>Ditrysia</taxon>
        <taxon>Papilionoidea</taxon>
        <taxon>Nymphalidae</taxon>
        <taxon>Satyrinae</taxon>
        <taxon>Satyrini</taxon>
        <taxon>Parargina</taxon>
        <taxon>Pararge</taxon>
    </lineage>
</organism>
<evidence type="ECO:0000313" key="2">
    <source>
        <dbReference type="Proteomes" id="UP000838756"/>
    </source>
</evidence>
<proteinExistence type="predicted"/>
<comment type="caution">
    <text evidence="1">The sequence shown here is derived from an EMBL/GenBank/DDBJ whole genome shotgun (WGS) entry which is preliminary data.</text>
</comment>